<dbReference type="Gene3D" id="1.20.272.10">
    <property type="match status" value="1"/>
</dbReference>
<evidence type="ECO:0000256" key="6">
    <source>
        <dbReference type="ARBA" id="ARBA00022705"/>
    </source>
</evidence>
<dbReference type="SUPFAM" id="SSF52540">
    <property type="entry name" value="P-loop containing nucleoside triphosphate hydrolases"/>
    <property type="match status" value="1"/>
</dbReference>
<dbReference type="InterPro" id="IPR027417">
    <property type="entry name" value="P-loop_NTPase"/>
</dbReference>
<dbReference type="GO" id="GO:0003677">
    <property type="term" value="F:DNA binding"/>
    <property type="evidence" value="ECO:0007669"/>
    <property type="project" value="InterPro"/>
</dbReference>
<dbReference type="eggNOG" id="COG1466">
    <property type="taxonomic scope" value="Bacteria"/>
</dbReference>
<dbReference type="InterPro" id="IPR005790">
    <property type="entry name" value="DNA_polIII_delta"/>
</dbReference>
<dbReference type="InterPro" id="IPR008921">
    <property type="entry name" value="DNA_pol3_clamp-load_cplx_C"/>
</dbReference>
<dbReference type="InterPro" id="IPR002052">
    <property type="entry name" value="DNA_methylase_N6_adenine_CS"/>
</dbReference>
<dbReference type="PATRIC" id="fig|1005057.4.peg.400"/>
<dbReference type="PANTHER" id="PTHR34388:SF1">
    <property type="entry name" value="DNA POLYMERASE III SUBUNIT DELTA"/>
    <property type="match status" value="1"/>
</dbReference>
<dbReference type="InterPro" id="IPR010372">
    <property type="entry name" value="DNA_pol3_delta_N"/>
</dbReference>
<dbReference type="STRING" id="1005057.BUAMB_420"/>
<evidence type="ECO:0000313" key="15">
    <source>
        <dbReference type="Proteomes" id="UP000006139"/>
    </source>
</evidence>
<dbReference type="GO" id="GO:0006261">
    <property type="term" value="P:DNA-templated DNA replication"/>
    <property type="evidence" value="ECO:0007669"/>
    <property type="project" value="TreeGrafter"/>
</dbReference>
<dbReference type="SUPFAM" id="SSF48019">
    <property type="entry name" value="post-AAA+ oligomerization domain-like"/>
    <property type="match status" value="1"/>
</dbReference>
<feature type="domain" description="DNA polymerase III subunit delta C-terminal" evidence="13">
    <location>
        <begin position="223"/>
        <end position="330"/>
    </location>
</feature>
<sequence length="332" mass="40014">MKNIHLYELKKYLIKKLNTIYVFLGEDDSLSKKSQDIIKIFAFKKGFLNTVQIDIEKDKDWEKVVIFYKKRNLFFQKTILVVNFLIKQINSILIKKIFKIFTLLNSDIVIILKFNHLSISIKHSKFFDQLQENNNIIVCDPPYNSNLMLWIKYEIEERKIKIEDQAYFLLYKYYEGNTLFILNVLDMILITFPNTYITCQMIEKIIINCIDYSSLNLINYIFQFQTQKAISILDFFSKKKYNPLILVRSLQKDLFTLIYMKRENNVNINNYLKKCNICTIRHKFFIHAFQKIDYCNLLKAIQILVKIEINIKKNYYYSVWNQFQELTLILNN</sequence>
<evidence type="ECO:0000256" key="9">
    <source>
        <dbReference type="ARBA" id="ARBA00034754"/>
    </source>
</evidence>
<dbReference type="InterPro" id="IPR032780">
    <property type="entry name" value="DNA_pol3_delt_C"/>
</dbReference>
<dbReference type="GO" id="GO:0008168">
    <property type="term" value="F:methyltransferase activity"/>
    <property type="evidence" value="ECO:0007669"/>
    <property type="project" value="UniProtKB-KW"/>
</dbReference>
<dbReference type="Pfam" id="PF06144">
    <property type="entry name" value="DNA_pol3_delta"/>
    <property type="match status" value="1"/>
</dbReference>
<dbReference type="PANTHER" id="PTHR34388">
    <property type="entry name" value="DNA POLYMERASE III SUBUNIT DELTA"/>
    <property type="match status" value="1"/>
</dbReference>
<evidence type="ECO:0000256" key="3">
    <source>
        <dbReference type="ARBA" id="ARBA00022603"/>
    </source>
</evidence>
<dbReference type="OrthoDB" id="9770982at2"/>
<dbReference type="Gene3D" id="1.10.8.60">
    <property type="match status" value="1"/>
</dbReference>
<dbReference type="Proteomes" id="UP000006139">
    <property type="component" value="Chromosome"/>
</dbReference>
<dbReference type="GO" id="GO:0032259">
    <property type="term" value="P:methylation"/>
    <property type="evidence" value="ECO:0007669"/>
    <property type="project" value="UniProtKB-KW"/>
</dbReference>
<dbReference type="GO" id="GO:0003887">
    <property type="term" value="F:DNA-directed DNA polymerase activity"/>
    <property type="evidence" value="ECO:0007669"/>
    <property type="project" value="UniProtKB-UniRule"/>
</dbReference>
<evidence type="ECO:0000259" key="13">
    <source>
        <dbReference type="Pfam" id="PF14840"/>
    </source>
</evidence>
<dbReference type="NCBIfam" id="TIGR01128">
    <property type="entry name" value="holA"/>
    <property type="match status" value="1"/>
</dbReference>
<evidence type="ECO:0000256" key="4">
    <source>
        <dbReference type="ARBA" id="ARBA00022679"/>
    </source>
</evidence>
<evidence type="ECO:0000256" key="5">
    <source>
        <dbReference type="ARBA" id="ARBA00022695"/>
    </source>
</evidence>
<dbReference type="KEGG" id="buh:BUAMB_420"/>
<dbReference type="Pfam" id="PF14840">
    <property type="entry name" value="DNA_pol3_delt_C"/>
    <property type="match status" value="1"/>
</dbReference>
<reference evidence="14 15" key="1">
    <citation type="journal article" date="2011" name="PLoS Genet.">
        <title>Sequence conservation and functional constraint on intergenic spacers in reduced genomes of the obligate symbiont buchnera.</title>
        <authorList>
            <person name="Degnan P.H."/>
            <person name="Ochman H."/>
            <person name="Moran N.A."/>
        </authorList>
    </citation>
    <scope>NUCLEOTIDE SEQUENCE [LARGE SCALE GENOMIC DNA]</scope>
    <source>
        <strain evidence="14 15">Ua</strain>
    </source>
</reference>
<evidence type="ECO:0000256" key="10">
    <source>
        <dbReference type="ARBA" id="ARBA00049244"/>
    </source>
</evidence>
<evidence type="ECO:0000256" key="1">
    <source>
        <dbReference type="ARBA" id="ARBA00012417"/>
    </source>
</evidence>
<comment type="subunit">
    <text evidence="8">DNA polymerase III contains a core (composed of alpha, epsilon and theta chains) that associates with a tau subunit. This core dimerizes to form the POLIII' complex. PolIII' associates with the gamma complex (composed of gamma, delta, delta', psi and chi chains) and with the beta chain to form the complete DNA polymerase III complex.</text>
</comment>
<dbReference type="GO" id="GO:0009360">
    <property type="term" value="C:DNA polymerase III complex"/>
    <property type="evidence" value="ECO:0007669"/>
    <property type="project" value="UniProtKB-UniRule"/>
</dbReference>
<keyword evidence="3" id="KW-0489">Methyltransferase</keyword>
<evidence type="ECO:0000256" key="7">
    <source>
        <dbReference type="ARBA" id="ARBA00022932"/>
    </source>
</evidence>
<dbReference type="PROSITE" id="PS00092">
    <property type="entry name" value="N6_MTASE"/>
    <property type="match status" value="1"/>
</dbReference>
<feature type="domain" description="DNA polymerase III delta N-terminal" evidence="12">
    <location>
        <begin position="21"/>
        <end position="137"/>
    </location>
</feature>
<protein>
    <recommendedName>
        <fullName evidence="2 11">DNA polymerase III subunit delta</fullName>
        <ecNumber evidence="1 11">2.7.7.7</ecNumber>
    </recommendedName>
</protein>
<accession>G2LPT6</accession>
<dbReference type="EC" id="2.7.7.7" evidence="1 11"/>
<evidence type="ECO:0000259" key="12">
    <source>
        <dbReference type="Pfam" id="PF06144"/>
    </source>
</evidence>
<keyword evidence="4" id="KW-0808">Transferase</keyword>
<organism evidence="14 15">
    <name type="scientific">Buchnera aphidicola str. Ua</name>
    <name type="common">Uroleucon ambrosiae</name>
    <dbReference type="NCBI Taxonomy" id="1005057"/>
    <lineage>
        <taxon>Bacteria</taxon>
        <taxon>Pseudomonadati</taxon>
        <taxon>Pseudomonadota</taxon>
        <taxon>Gammaproteobacteria</taxon>
        <taxon>Enterobacterales</taxon>
        <taxon>Erwiniaceae</taxon>
        <taxon>Buchnera</taxon>
    </lineage>
</organism>
<comment type="similarity">
    <text evidence="9">Belongs to the DNA polymerase HolA subunit family.</text>
</comment>
<dbReference type="Gene3D" id="3.40.50.300">
    <property type="entry name" value="P-loop containing nucleotide triphosphate hydrolases"/>
    <property type="match status" value="1"/>
</dbReference>
<dbReference type="EMBL" id="CP002648">
    <property type="protein sequence ID" value="AEO08223.1"/>
    <property type="molecule type" value="Genomic_DNA"/>
</dbReference>
<dbReference type="RefSeq" id="WP_014500127.1">
    <property type="nucleotide sequence ID" value="NC_017259.1"/>
</dbReference>
<proteinExistence type="inferred from homology"/>
<comment type="catalytic activity">
    <reaction evidence="10">
        <text>DNA(n) + a 2'-deoxyribonucleoside 5'-triphosphate = DNA(n+1) + diphosphate</text>
        <dbReference type="Rhea" id="RHEA:22508"/>
        <dbReference type="Rhea" id="RHEA-COMP:17339"/>
        <dbReference type="Rhea" id="RHEA-COMP:17340"/>
        <dbReference type="ChEBI" id="CHEBI:33019"/>
        <dbReference type="ChEBI" id="CHEBI:61560"/>
        <dbReference type="ChEBI" id="CHEBI:173112"/>
        <dbReference type="EC" id="2.7.7.7"/>
    </reaction>
</comment>
<evidence type="ECO:0000313" key="14">
    <source>
        <dbReference type="EMBL" id="AEO08223.1"/>
    </source>
</evidence>
<dbReference type="HOGENOM" id="CLU_044694_0_2_6"/>
<evidence type="ECO:0000256" key="11">
    <source>
        <dbReference type="NCBIfam" id="TIGR01128"/>
    </source>
</evidence>
<name>G2LPT6_BUCUM</name>
<evidence type="ECO:0000256" key="2">
    <source>
        <dbReference type="ARBA" id="ARBA00017703"/>
    </source>
</evidence>
<dbReference type="AlphaFoldDB" id="G2LPT6"/>
<gene>
    <name evidence="14" type="primary">holA</name>
    <name evidence="14" type="ORF">BUAMB_420</name>
</gene>
<keyword evidence="6" id="KW-0235">DNA replication</keyword>
<keyword evidence="7" id="KW-0239">DNA-directed DNA polymerase</keyword>
<evidence type="ECO:0000256" key="8">
    <source>
        <dbReference type="ARBA" id="ARBA00026073"/>
    </source>
</evidence>
<keyword evidence="5" id="KW-0548">Nucleotidyltransferase</keyword>